<name>A0A7C3KE03_9CYAN</name>
<dbReference type="AlphaFoldDB" id="A0A7C3KE03"/>
<dbReference type="PANTHER" id="PTHR34822:SF1">
    <property type="entry name" value="GRPB FAMILY PROTEIN"/>
    <property type="match status" value="1"/>
</dbReference>
<gene>
    <name evidence="1" type="ORF">ENR64_07415</name>
</gene>
<dbReference type="Pfam" id="PF04229">
    <property type="entry name" value="GrpB"/>
    <property type="match status" value="1"/>
</dbReference>
<dbReference type="SUPFAM" id="SSF81301">
    <property type="entry name" value="Nucleotidyltransferase"/>
    <property type="match status" value="1"/>
</dbReference>
<sequence length="174" mass="20106">MPIKIEVIPHDPTWRDQFQQESEYIKQALGDIVTTIHHIGSTSIPNIYAKPVIDMLVEVTDITQVDQREAAMIALGYEAMGEMGLPGRRYFRKENEQGIRTHHAHTYQQGTSEVKRHLAFRDYMIAHPEAAQAYSELKRELAEKLDIYDIEGYMDGKDAFIKEMEQRAIAWSKL</sequence>
<dbReference type="EMBL" id="DSRU01000093">
    <property type="protein sequence ID" value="HFM97585.1"/>
    <property type="molecule type" value="Genomic_DNA"/>
</dbReference>
<dbReference type="InterPro" id="IPR007344">
    <property type="entry name" value="GrpB/CoaE"/>
</dbReference>
<organism evidence="1">
    <name type="scientific">Oscillatoriales cyanobacterium SpSt-418</name>
    <dbReference type="NCBI Taxonomy" id="2282169"/>
    <lineage>
        <taxon>Bacteria</taxon>
        <taxon>Bacillati</taxon>
        <taxon>Cyanobacteriota</taxon>
        <taxon>Cyanophyceae</taxon>
        <taxon>Oscillatoriophycideae</taxon>
        <taxon>Oscillatoriales</taxon>
    </lineage>
</organism>
<protein>
    <submittedName>
        <fullName evidence="1">GrpB family protein</fullName>
    </submittedName>
</protein>
<reference evidence="1" key="1">
    <citation type="journal article" date="2020" name="mSystems">
        <title>Genome- and Community-Level Interaction Insights into Carbon Utilization and Element Cycling Functions of Hydrothermarchaeota in Hydrothermal Sediment.</title>
        <authorList>
            <person name="Zhou Z."/>
            <person name="Liu Y."/>
            <person name="Xu W."/>
            <person name="Pan J."/>
            <person name="Luo Z.H."/>
            <person name="Li M."/>
        </authorList>
    </citation>
    <scope>NUCLEOTIDE SEQUENCE [LARGE SCALE GENOMIC DNA]</scope>
    <source>
        <strain evidence="1">SpSt-418</strain>
    </source>
</reference>
<evidence type="ECO:0000313" key="1">
    <source>
        <dbReference type="EMBL" id="HFM97585.1"/>
    </source>
</evidence>
<proteinExistence type="predicted"/>
<comment type="caution">
    <text evidence="1">The sequence shown here is derived from an EMBL/GenBank/DDBJ whole genome shotgun (WGS) entry which is preliminary data.</text>
</comment>
<dbReference type="InterPro" id="IPR043519">
    <property type="entry name" value="NT_sf"/>
</dbReference>
<dbReference type="PANTHER" id="PTHR34822">
    <property type="entry name" value="GRPB DOMAIN PROTEIN (AFU_ORTHOLOGUE AFUA_1G01530)"/>
    <property type="match status" value="1"/>
</dbReference>
<dbReference type="Gene3D" id="3.30.460.10">
    <property type="entry name" value="Beta Polymerase, domain 2"/>
    <property type="match status" value="1"/>
</dbReference>
<accession>A0A7C3KE03</accession>